<evidence type="ECO:0000313" key="3">
    <source>
        <dbReference type="Proteomes" id="UP000464657"/>
    </source>
</evidence>
<evidence type="ECO:0000256" key="1">
    <source>
        <dbReference type="SAM" id="Coils"/>
    </source>
</evidence>
<reference evidence="2 3" key="1">
    <citation type="journal article" date="2013" name="Int. J. Syst. Evol. Microbiol.">
        <title>Kordia antarctica sp. nov., isolated from Antarctic seawater.</title>
        <authorList>
            <person name="Baek K."/>
            <person name="Choi A."/>
            <person name="Kang I."/>
            <person name="Lee K."/>
            <person name="Cho J.C."/>
        </authorList>
    </citation>
    <scope>NUCLEOTIDE SEQUENCE [LARGE SCALE GENOMIC DNA]</scope>
    <source>
        <strain evidence="2 3">IMCC3317</strain>
    </source>
</reference>
<proteinExistence type="predicted"/>
<dbReference type="Proteomes" id="UP000464657">
    <property type="component" value="Chromosome"/>
</dbReference>
<dbReference type="AlphaFoldDB" id="A0A7L4ZNJ6"/>
<keyword evidence="1" id="KW-0175">Coiled coil</keyword>
<organism evidence="2 3">
    <name type="scientific">Kordia antarctica</name>
    <dbReference type="NCBI Taxonomy" id="1218801"/>
    <lineage>
        <taxon>Bacteria</taxon>
        <taxon>Pseudomonadati</taxon>
        <taxon>Bacteroidota</taxon>
        <taxon>Flavobacteriia</taxon>
        <taxon>Flavobacteriales</taxon>
        <taxon>Flavobacteriaceae</taxon>
        <taxon>Kordia</taxon>
    </lineage>
</organism>
<dbReference type="OrthoDB" id="1201873at2"/>
<sequence length="169" mass="19165">MEHTNIVDVLLQNITDDQELLKGIEQKIDDAKEEKKDVQERIKGYHKDASAMMKYASAEQIAKIEALDINVSESKQGLNSVATTTFDIMMNTKKKLMTNGELYQAYVDSLDDKEKAVKYTEFNIKCRPLFNNQRLIRTKGSDPKSSRTDVITLNGSSKAAIKKETTKKK</sequence>
<name>A0A7L4ZNJ6_9FLAO</name>
<dbReference type="EMBL" id="CP019288">
    <property type="protein sequence ID" value="QHI38070.1"/>
    <property type="molecule type" value="Genomic_DNA"/>
</dbReference>
<evidence type="ECO:0000313" key="2">
    <source>
        <dbReference type="EMBL" id="QHI38070.1"/>
    </source>
</evidence>
<keyword evidence="3" id="KW-1185">Reference proteome</keyword>
<gene>
    <name evidence="2" type="ORF">IMCC3317_34540</name>
</gene>
<feature type="coiled-coil region" evidence="1">
    <location>
        <begin position="14"/>
        <end position="48"/>
    </location>
</feature>
<accession>A0A7L4ZNJ6</accession>
<protein>
    <submittedName>
        <fullName evidence="2">Uncharacterized protein</fullName>
    </submittedName>
</protein>
<dbReference type="RefSeq" id="WP_160130635.1">
    <property type="nucleotide sequence ID" value="NZ_CP019288.1"/>
</dbReference>
<dbReference type="KEGG" id="kan:IMCC3317_34540"/>